<evidence type="ECO:0000256" key="9">
    <source>
        <dbReference type="ARBA" id="ARBA00038080"/>
    </source>
</evidence>
<evidence type="ECO:0000256" key="5">
    <source>
        <dbReference type="ARBA" id="ARBA00022824"/>
    </source>
</evidence>
<evidence type="ECO:0000256" key="3">
    <source>
        <dbReference type="ARBA" id="ARBA00022475"/>
    </source>
</evidence>
<feature type="coiled-coil region" evidence="10">
    <location>
        <begin position="303"/>
        <end position="330"/>
    </location>
</feature>
<dbReference type="GO" id="GO:0005789">
    <property type="term" value="C:endoplasmic reticulum membrane"/>
    <property type="evidence" value="ECO:0007669"/>
    <property type="project" value="UniProtKB-SubCell"/>
</dbReference>
<dbReference type="Proteomes" id="UP000245207">
    <property type="component" value="Unassembled WGS sequence"/>
</dbReference>
<gene>
    <name evidence="11" type="ORF">CTI12_AA620980</name>
</gene>
<keyword evidence="8" id="KW-0472">Membrane</keyword>
<comment type="similarity">
    <text evidence="9">Belongs to the plant Proton pump-interactor protein family.</text>
</comment>
<evidence type="ECO:0000256" key="1">
    <source>
        <dbReference type="ARBA" id="ARBA00004162"/>
    </source>
</evidence>
<dbReference type="EMBL" id="PKPP01023282">
    <property type="protein sequence ID" value="PWA34242.1"/>
    <property type="molecule type" value="Genomic_DNA"/>
</dbReference>
<evidence type="ECO:0000256" key="6">
    <source>
        <dbReference type="ARBA" id="ARBA00022989"/>
    </source>
</evidence>
<keyword evidence="5" id="KW-0256">Endoplasmic reticulum</keyword>
<comment type="caution">
    <text evidence="11">The sequence shown here is derived from an EMBL/GenBank/DDBJ whole genome shotgun (WGS) entry which is preliminary data.</text>
</comment>
<name>A0A2U1KBU9_ARTAN</name>
<keyword evidence="7 10" id="KW-0175">Coiled coil</keyword>
<comment type="subcellular location">
    <subcellularLocation>
        <location evidence="1">Cell membrane</location>
        <topology evidence="1">Single-pass membrane protein</topology>
    </subcellularLocation>
    <subcellularLocation>
        <location evidence="2">Endoplasmic reticulum membrane</location>
        <topology evidence="2">Single-pass membrane protein</topology>
    </subcellularLocation>
</comment>
<keyword evidence="4" id="KW-0812">Transmembrane</keyword>
<dbReference type="AlphaFoldDB" id="A0A2U1KBU9"/>
<dbReference type="InterPro" id="IPR055282">
    <property type="entry name" value="PPI1-4"/>
</dbReference>
<dbReference type="PANTHER" id="PTHR32219:SF24">
    <property type="entry name" value="PROTON PUMP-INTERACTOR"/>
    <property type="match status" value="1"/>
</dbReference>
<dbReference type="GO" id="GO:0005886">
    <property type="term" value="C:plasma membrane"/>
    <property type="evidence" value="ECO:0007669"/>
    <property type="project" value="UniProtKB-SubCell"/>
</dbReference>
<evidence type="ECO:0000256" key="10">
    <source>
        <dbReference type="SAM" id="Coils"/>
    </source>
</evidence>
<evidence type="ECO:0000256" key="8">
    <source>
        <dbReference type="ARBA" id="ARBA00023136"/>
    </source>
</evidence>
<reference evidence="11 12" key="1">
    <citation type="journal article" date="2018" name="Mol. Plant">
        <title>The genome of Artemisia annua provides insight into the evolution of Asteraceae family and artemisinin biosynthesis.</title>
        <authorList>
            <person name="Shen Q."/>
            <person name="Zhang L."/>
            <person name="Liao Z."/>
            <person name="Wang S."/>
            <person name="Yan T."/>
            <person name="Shi P."/>
            <person name="Liu M."/>
            <person name="Fu X."/>
            <person name="Pan Q."/>
            <person name="Wang Y."/>
            <person name="Lv Z."/>
            <person name="Lu X."/>
            <person name="Zhang F."/>
            <person name="Jiang W."/>
            <person name="Ma Y."/>
            <person name="Chen M."/>
            <person name="Hao X."/>
            <person name="Li L."/>
            <person name="Tang Y."/>
            <person name="Lv G."/>
            <person name="Zhou Y."/>
            <person name="Sun X."/>
            <person name="Brodelius P.E."/>
            <person name="Rose J.K.C."/>
            <person name="Tang K."/>
        </authorList>
    </citation>
    <scope>NUCLEOTIDE SEQUENCE [LARGE SCALE GENOMIC DNA]</scope>
    <source>
        <strain evidence="12">cv. Huhao1</strain>
        <tissue evidence="11">Leaf</tissue>
    </source>
</reference>
<keyword evidence="6" id="KW-1133">Transmembrane helix</keyword>
<accession>A0A2U1KBU9</accession>
<evidence type="ECO:0000256" key="2">
    <source>
        <dbReference type="ARBA" id="ARBA00004389"/>
    </source>
</evidence>
<evidence type="ECO:0000313" key="11">
    <source>
        <dbReference type="EMBL" id="PWA34242.1"/>
    </source>
</evidence>
<evidence type="ECO:0000256" key="7">
    <source>
        <dbReference type="ARBA" id="ARBA00023054"/>
    </source>
</evidence>
<sequence>MVYDRFYVILMLQTDQMEEPWECNIELHLPYGSKQRLVESNCDLNKPEMSNKNTKQLDAYKVEYTSSPTPPRQVKKEIAEKLYQFLSFSMSSIKEELDKCKKDEIRINNDIMRFSSCDKGGEWKKHHIKILEEELGEEEPKLPMRSIPRTDVGFLKLMTETYWEQGRYKQRVKTDVGADKKRCHNRLNKGRMDLEYLKQVQEELLSMKSSNYVDDGPQELNYVMESLVHRIQHGNNNRVEEAKLYHEIRNLSDTTEIYAAPTGPNEPDSYWLYRYRPRSTVSEKQYRQQIVLNQLVKARTVRRDQLNLELDLLRKRIRCMERVLEKISLRTKKAYKCAYKLGEQQNRMKSSNNEYRSLMTYVKEQAQRESVMTYVKELARIGDIEELMQVCDRQLLMVAANSNL</sequence>
<evidence type="ECO:0000313" key="12">
    <source>
        <dbReference type="Proteomes" id="UP000245207"/>
    </source>
</evidence>
<organism evidence="11 12">
    <name type="scientific">Artemisia annua</name>
    <name type="common">Sweet wormwood</name>
    <dbReference type="NCBI Taxonomy" id="35608"/>
    <lineage>
        <taxon>Eukaryota</taxon>
        <taxon>Viridiplantae</taxon>
        <taxon>Streptophyta</taxon>
        <taxon>Embryophyta</taxon>
        <taxon>Tracheophyta</taxon>
        <taxon>Spermatophyta</taxon>
        <taxon>Magnoliopsida</taxon>
        <taxon>eudicotyledons</taxon>
        <taxon>Gunneridae</taxon>
        <taxon>Pentapetalae</taxon>
        <taxon>asterids</taxon>
        <taxon>campanulids</taxon>
        <taxon>Asterales</taxon>
        <taxon>Asteraceae</taxon>
        <taxon>Asteroideae</taxon>
        <taxon>Anthemideae</taxon>
        <taxon>Artemisiinae</taxon>
        <taxon>Artemisia</taxon>
    </lineage>
</organism>
<keyword evidence="3" id="KW-1003">Cell membrane</keyword>
<keyword evidence="12" id="KW-1185">Reference proteome</keyword>
<proteinExistence type="inferred from homology"/>
<protein>
    <submittedName>
        <fullName evidence="11">Uncharacterized protein</fullName>
    </submittedName>
</protein>
<dbReference type="PANTHER" id="PTHR32219">
    <property type="entry name" value="RNA-BINDING PROTEIN YLMH-RELATED"/>
    <property type="match status" value="1"/>
</dbReference>
<evidence type="ECO:0000256" key="4">
    <source>
        <dbReference type="ARBA" id="ARBA00022692"/>
    </source>
</evidence>